<feature type="domain" description="Fibrinogen C-terminal" evidence="1">
    <location>
        <begin position="1"/>
        <end position="209"/>
    </location>
</feature>
<dbReference type="InterPro" id="IPR036056">
    <property type="entry name" value="Fibrinogen-like_C"/>
</dbReference>
<dbReference type="PROSITE" id="PS51406">
    <property type="entry name" value="FIBRINOGEN_C_2"/>
    <property type="match status" value="1"/>
</dbReference>
<evidence type="ECO:0000313" key="2">
    <source>
        <dbReference type="Proteomes" id="UP000694888"/>
    </source>
</evidence>
<name>A0ABM1AFP8_APLCA</name>
<dbReference type="InterPro" id="IPR002181">
    <property type="entry name" value="Fibrinogen_a/b/g_C_dom"/>
</dbReference>
<evidence type="ECO:0000313" key="3">
    <source>
        <dbReference type="RefSeq" id="XP_012946746.1"/>
    </source>
</evidence>
<dbReference type="Proteomes" id="UP000694888">
    <property type="component" value="Unplaced"/>
</dbReference>
<proteinExistence type="predicted"/>
<dbReference type="Gene3D" id="3.90.215.10">
    <property type="entry name" value="Gamma Fibrinogen, chain A, domain 1"/>
    <property type="match status" value="1"/>
</dbReference>
<dbReference type="SMART" id="SM00186">
    <property type="entry name" value="FBG"/>
    <property type="match status" value="1"/>
</dbReference>
<dbReference type="InterPro" id="IPR014716">
    <property type="entry name" value="Fibrinogen_a/b/g_C_1"/>
</dbReference>
<dbReference type="InterPro" id="IPR050373">
    <property type="entry name" value="Fibrinogen_C-term_domain"/>
</dbReference>
<dbReference type="PANTHER" id="PTHR19143:SF458">
    <property type="entry name" value="FIBRINOGEN C-TERMINAL DOMAIN-CONTAINING PROTEIN-RELATED"/>
    <property type="match status" value="1"/>
</dbReference>
<reference evidence="3" key="1">
    <citation type="submission" date="2025-08" db="UniProtKB">
        <authorList>
            <consortium name="RefSeq"/>
        </authorList>
    </citation>
    <scope>IDENTIFICATION</scope>
</reference>
<evidence type="ECO:0000259" key="1">
    <source>
        <dbReference type="PROSITE" id="PS51406"/>
    </source>
</evidence>
<dbReference type="SUPFAM" id="SSF56496">
    <property type="entry name" value="Fibrinogen C-terminal domain-like"/>
    <property type="match status" value="1"/>
</dbReference>
<sequence length="216" mass="24938">MYLCVQPRMCIDVVGGEARSVEILNNGLEVVCDTETDGGRWVVFQRRASEEVGFHRNWESYKYGFGDLNGNFWLGLEKVHKLTAEQRHELRVDFSYKDKSYHAIYNQFKVLSEVERYTLKISGFSGNAPDDLSRHNGCGFTTKDRDNDGWENSNCARKYQGGWWYRRCCWVHLNGLWNSTKGSTGLNWANVTGCYDSVSFSEMKMRPILNHGMCLL</sequence>
<protein>
    <submittedName>
        <fullName evidence="3">Ficolin-1-A-like</fullName>
    </submittedName>
</protein>
<gene>
    <name evidence="3" type="primary">LOC106014180</name>
</gene>
<dbReference type="Pfam" id="PF00147">
    <property type="entry name" value="Fibrinogen_C"/>
    <property type="match status" value="1"/>
</dbReference>
<dbReference type="RefSeq" id="XP_012946746.1">
    <property type="nucleotide sequence ID" value="XM_013091292.1"/>
</dbReference>
<organism evidence="2 3">
    <name type="scientific">Aplysia californica</name>
    <name type="common">California sea hare</name>
    <dbReference type="NCBI Taxonomy" id="6500"/>
    <lineage>
        <taxon>Eukaryota</taxon>
        <taxon>Metazoa</taxon>
        <taxon>Spiralia</taxon>
        <taxon>Lophotrochozoa</taxon>
        <taxon>Mollusca</taxon>
        <taxon>Gastropoda</taxon>
        <taxon>Heterobranchia</taxon>
        <taxon>Euthyneura</taxon>
        <taxon>Tectipleura</taxon>
        <taxon>Aplysiida</taxon>
        <taxon>Aplysioidea</taxon>
        <taxon>Aplysiidae</taxon>
        <taxon>Aplysia</taxon>
    </lineage>
</organism>
<dbReference type="GeneID" id="106014180"/>
<dbReference type="PANTHER" id="PTHR19143">
    <property type="entry name" value="FIBRINOGEN/TENASCIN/ANGIOPOEITIN"/>
    <property type="match status" value="1"/>
</dbReference>
<accession>A0ABM1AFP8</accession>
<keyword evidence="2" id="KW-1185">Reference proteome</keyword>
<dbReference type="CDD" id="cd00087">
    <property type="entry name" value="FReD"/>
    <property type="match status" value="1"/>
</dbReference>